<evidence type="ECO:0000256" key="1">
    <source>
        <dbReference type="ARBA" id="ARBA00004141"/>
    </source>
</evidence>
<sequence>MRQFRSDDYIVAVAYLLAIGQTAMVYMYTLKSWQGYHFYDVPDLTAKERAQASKYDIANQLLYNPILALVKASVICFLWRLKDRRKSIRWSLGLLFAINLGLAIATFVADLCQCTPVSYYWDHHETDNYDAEGNVIEKGGTCIQQVEFFLITAGLSVWTEIVLMSISMAVVLSLKMKKASKIAIGTVMSLGWIVVLIGIIRIVLYYYRFQPDNVDRSYSLSYTISGAEVNIAIIASCGPALRAFSKLYIPDFFQTYRRTNPTNSTVYFPRSHDRNGAQRLPDCSEDVSGDVPNSNCFNDAPQGMDILKTVTYHVNTSSQEAIASGDDTWQQPQQQQQIHQFQSGQYRQFLQWWQQQHPQEQQRQQFLQWRQQQHQQQHQQQGQQRQQQIRDMAENLRRSAMEQVMNTIQSANGHNFANPTAGAPVQYAHGPFGFQQPQYNQPQYHQPQYNNPAVPMAPQQYGNGPIGFQQPHHKPPQYHQAQHNNPPAAMAPQQHDPQGEQKR</sequence>
<reference evidence="9 10" key="1">
    <citation type="journal article" date="2018" name="BMC Genomics">
        <title>Genomic evidence for intraspecific hybridization in a clonal and extremely halotolerant yeast.</title>
        <authorList>
            <person name="Gostincar C."/>
            <person name="Stajich J.E."/>
            <person name="Zupancic J."/>
            <person name="Zalar P."/>
            <person name="Gunde-Cimerman N."/>
        </authorList>
    </citation>
    <scope>NUCLEOTIDE SEQUENCE [LARGE SCALE GENOMIC DNA]</scope>
    <source>
        <strain evidence="9 10">EXF-2788</strain>
    </source>
</reference>
<keyword evidence="4 7" id="KW-0472">Membrane</keyword>
<proteinExistence type="inferred from homology"/>
<evidence type="ECO:0000256" key="3">
    <source>
        <dbReference type="ARBA" id="ARBA00022989"/>
    </source>
</evidence>
<evidence type="ECO:0000259" key="8">
    <source>
        <dbReference type="Pfam" id="PF20684"/>
    </source>
</evidence>
<organism evidence="9 10">
    <name type="scientific">Hortaea werneckii</name>
    <name type="common">Black yeast</name>
    <name type="synonym">Cladosporium werneckii</name>
    <dbReference type="NCBI Taxonomy" id="91943"/>
    <lineage>
        <taxon>Eukaryota</taxon>
        <taxon>Fungi</taxon>
        <taxon>Dikarya</taxon>
        <taxon>Ascomycota</taxon>
        <taxon>Pezizomycotina</taxon>
        <taxon>Dothideomycetes</taxon>
        <taxon>Dothideomycetidae</taxon>
        <taxon>Mycosphaerellales</taxon>
        <taxon>Teratosphaeriaceae</taxon>
        <taxon>Hortaea</taxon>
    </lineage>
</organism>
<keyword evidence="3 7" id="KW-1133">Transmembrane helix</keyword>
<dbReference type="PANTHER" id="PTHR33048">
    <property type="entry name" value="PTH11-LIKE INTEGRAL MEMBRANE PROTEIN (AFU_ORTHOLOGUE AFUA_5G11245)"/>
    <property type="match status" value="1"/>
</dbReference>
<dbReference type="OrthoDB" id="5283415at2759"/>
<dbReference type="InterPro" id="IPR049326">
    <property type="entry name" value="Rhodopsin_dom_fungi"/>
</dbReference>
<feature type="region of interest" description="Disordered" evidence="6">
    <location>
        <begin position="264"/>
        <end position="285"/>
    </location>
</feature>
<dbReference type="EMBL" id="QWIR01000159">
    <property type="protein sequence ID" value="RMY84217.1"/>
    <property type="molecule type" value="Genomic_DNA"/>
</dbReference>
<dbReference type="AlphaFoldDB" id="A0A3M7F6E9"/>
<comment type="caution">
    <text evidence="9">The sequence shown here is derived from an EMBL/GenBank/DDBJ whole genome shotgun (WGS) entry which is preliminary data.</text>
</comment>
<feature type="domain" description="Rhodopsin" evidence="8">
    <location>
        <begin position="2"/>
        <end position="244"/>
    </location>
</feature>
<feature type="transmembrane region" description="Helical" evidence="7">
    <location>
        <begin position="61"/>
        <end position="79"/>
    </location>
</feature>
<accession>A0A3M7F6E9</accession>
<evidence type="ECO:0000256" key="4">
    <source>
        <dbReference type="ARBA" id="ARBA00023136"/>
    </source>
</evidence>
<evidence type="ECO:0000313" key="10">
    <source>
        <dbReference type="Proteomes" id="UP000268823"/>
    </source>
</evidence>
<dbReference type="Pfam" id="PF20684">
    <property type="entry name" value="Fung_rhodopsin"/>
    <property type="match status" value="1"/>
</dbReference>
<dbReference type="GO" id="GO:0016020">
    <property type="term" value="C:membrane"/>
    <property type="evidence" value="ECO:0007669"/>
    <property type="project" value="UniProtKB-SubCell"/>
</dbReference>
<feature type="transmembrane region" description="Helical" evidence="7">
    <location>
        <begin position="91"/>
        <end position="109"/>
    </location>
</feature>
<name>A0A3M7F6E9_HORWE</name>
<feature type="transmembrane region" description="Helical" evidence="7">
    <location>
        <begin position="184"/>
        <end position="207"/>
    </location>
</feature>
<comment type="subcellular location">
    <subcellularLocation>
        <location evidence="1">Membrane</location>
        <topology evidence="1">Multi-pass membrane protein</topology>
    </subcellularLocation>
</comment>
<dbReference type="PANTHER" id="PTHR33048:SF160">
    <property type="entry name" value="SAT4 FAMILY MEMBRANE PROTEIN"/>
    <property type="match status" value="1"/>
</dbReference>
<gene>
    <name evidence="9" type="ORF">D0861_07067</name>
</gene>
<evidence type="ECO:0000313" key="9">
    <source>
        <dbReference type="EMBL" id="RMY84217.1"/>
    </source>
</evidence>
<feature type="transmembrane region" description="Helical" evidence="7">
    <location>
        <begin position="148"/>
        <end position="172"/>
    </location>
</feature>
<feature type="region of interest" description="Disordered" evidence="6">
    <location>
        <begin position="428"/>
        <end position="503"/>
    </location>
</feature>
<feature type="compositionally biased region" description="Low complexity" evidence="6">
    <location>
        <begin position="435"/>
        <end position="452"/>
    </location>
</feature>
<evidence type="ECO:0000256" key="7">
    <source>
        <dbReference type="SAM" id="Phobius"/>
    </source>
</evidence>
<comment type="similarity">
    <text evidence="5">Belongs to the SAT4 family.</text>
</comment>
<feature type="transmembrane region" description="Helical" evidence="7">
    <location>
        <begin position="9"/>
        <end position="29"/>
    </location>
</feature>
<keyword evidence="2 7" id="KW-0812">Transmembrane</keyword>
<protein>
    <recommendedName>
        <fullName evidence="8">Rhodopsin domain-containing protein</fullName>
    </recommendedName>
</protein>
<dbReference type="InterPro" id="IPR052337">
    <property type="entry name" value="SAT4-like"/>
</dbReference>
<evidence type="ECO:0000256" key="5">
    <source>
        <dbReference type="ARBA" id="ARBA00038359"/>
    </source>
</evidence>
<dbReference type="Proteomes" id="UP000268823">
    <property type="component" value="Unassembled WGS sequence"/>
</dbReference>
<evidence type="ECO:0000256" key="2">
    <source>
        <dbReference type="ARBA" id="ARBA00022692"/>
    </source>
</evidence>
<evidence type="ECO:0000256" key="6">
    <source>
        <dbReference type="SAM" id="MobiDB-lite"/>
    </source>
</evidence>